<feature type="region of interest" description="Disordered" evidence="1">
    <location>
        <begin position="386"/>
        <end position="407"/>
    </location>
</feature>
<protein>
    <recommendedName>
        <fullName evidence="4">ATP-binding protein</fullName>
    </recommendedName>
</protein>
<feature type="compositionally biased region" description="Basic and acidic residues" evidence="1">
    <location>
        <begin position="578"/>
        <end position="596"/>
    </location>
</feature>
<gene>
    <name evidence="2" type="ORF">ASNO1_17060</name>
</gene>
<evidence type="ECO:0008006" key="4">
    <source>
        <dbReference type="Google" id="ProtNLM"/>
    </source>
</evidence>
<dbReference type="Proteomes" id="UP001342631">
    <property type="component" value="Unassembled WGS sequence"/>
</dbReference>
<keyword evidence="3" id="KW-1185">Reference proteome</keyword>
<feature type="compositionally biased region" description="Basic and acidic residues" evidence="1">
    <location>
        <begin position="937"/>
        <end position="948"/>
    </location>
</feature>
<feature type="region of interest" description="Disordered" evidence="1">
    <location>
        <begin position="937"/>
        <end position="956"/>
    </location>
</feature>
<proteinExistence type="predicted"/>
<feature type="region of interest" description="Disordered" evidence="1">
    <location>
        <begin position="43"/>
        <end position="69"/>
    </location>
</feature>
<sequence>MFTPTPIPEAKAFRWDELLTPTQNALRDLIAWLSAACDTSPQARDTTSKARYTSPKDRYTSPKDHQDEHLSTSLLISGDRGTGKTTVLLSAAQALEDWQTFLYGSFQPEAVKPELDPLATLFQTIERRVIWLDPLDLEPLHADANLLATLLVRVRAALDLNETGSSAHGVASSSHSSILEESAEEAWGQLDRLVQDATLMWEAIKSTDDRTRADLQIKSSDTFTSFQRDFRKAMEEVSHTLSIPRFGSAGGRQVLLVLPIDNVDRSIEHLYNIVKLTRMVSSQRIWFVLAAGAHEFQLFMERSFQKELIISGQTGIGARGQEESIAIARRQAATTLRRALPPSYRIKLDTVKPDQAWWFPYKRGEKKSTDDQKPSLHELLGKLRLRAGRDSNSEQSPQGGKPQGATRGDHLEFFSALFDLRDRLDSKVARAYRESLKVQEEDAASGEMGMVETRKHGEPLPTQRGTLDEEDPVLSYAARLALSLPARTLQDLWHALYREWRRQEDDESAVGEGAISVATLMLRDAIDESDLPAWASEQLHNRIIRRNNRHKVLLDLTGQPVRNAKRTTLADVVEWPRWEEQGDGEHEPPDWTKDHSSSSVLRRQLRLRRVGDTILMLHDLESPERCVPLPPNVAGWFMLLHDVLMLLEEEEPRVVVETETETGMSSDLVVTLQEVWVERSIVEPLVQLEFPWTLPKWETYFDYMLFNLQWKAALFRAKKAFDFNGPPNLSFAESRFRLIQAAWIDNICSVAGPERGNWSWEKTVFADDTLASKGSLDVNPLEPYEQLVRRRVGDLYGEVQHKGSHYDRLWIGGRWLEDSLPLLVLPEFAPSPRLSRLLVWETGSENGSNWFALLKFWKRHFHLLTRSREFLVRDSATCSKTYKRLFNEGGRSPRSEFRKRKWLNQVSWDWFRTVDADRSMRKLDVLQLLSPKELRDLMPRPPDVRNQELAEEMEPP</sequence>
<accession>A0ABQ6QN46</accession>
<comment type="caution">
    <text evidence="2">The sequence shown here is derived from an EMBL/GenBank/DDBJ whole genome shotgun (WGS) entry which is preliminary data.</text>
</comment>
<evidence type="ECO:0000313" key="2">
    <source>
        <dbReference type="EMBL" id="GMU05453.1"/>
    </source>
</evidence>
<reference evidence="2 3" key="1">
    <citation type="journal article" date="2024" name="Arch. Microbiol.">
        <title>Corallococcus caeni sp. nov., a novel myxobacterium isolated from activated sludge.</title>
        <authorList>
            <person name="Tomita S."/>
            <person name="Nakai R."/>
            <person name="Kuroda K."/>
            <person name="Kurashita H."/>
            <person name="Hatamoto M."/>
            <person name="Yamaguchi T."/>
            <person name="Narihiro T."/>
        </authorList>
    </citation>
    <scope>NUCLEOTIDE SEQUENCE [LARGE SCALE GENOMIC DNA]</scope>
    <source>
        <strain evidence="2 3">NO1</strain>
    </source>
</reference>
<organism evidence="2 3">
    <name type="scientific">Corallococcus caeni</name>
    <dbReference type="NCBI Taxonomy" id="3082388"/>
    <lineage>
        <taxon>Bacteria</taxon>
        <taxon>Pseudomonadati</taxon>
        <taxon>Myxococcota</taxon>
        <taxon>Myxococcia</taxon>
        <taxon>Myxococcales</taxon>
        <taxon>Cystobacterineae</taxon>
        <taxon>Myxococcaceae</taxon>
        <taxon>Corallococcus</taxon>
    </lineage>
</organism>
<feature type="region of interest" description="Disordered" evidence="1">
    <location>
        <begin position="578"/>
        <end position="597"/>
    </location>
</feature>
<name>A0ABQ6QN46_9BACT</name>
<feature type="compositionally biased region" description="Basic and acidic residues" evidence="1">
    <location>
        <begin position="54"/>
        <end position="69"/>
    </location>
</feature>
<evidence type="ECO:0000256" key="1">
    <source>
        <dbReference type="SAM" id="MobiDB-lite"/>
    </source>
</evidence>
<dbReference type="EMBL" id="BTTX01000002">
    <property type="protein sequence ID" value="GMU05453.1"/>
    <property type="molecule type" value="Genomic_DNA"/>
</dbReference>
<evidence type="ECO:0000313" key="3">
    <source>
        <dbReference type="Proteomes" id="UP001342631"/>
    </source>
</evidence>